<dbReference type="PANTHER" id="PTHR30037:SF4">
    <property type="entry name" value="DNA-3-METHYLADENINE GLYCOSYLASE I"/>
    <property type="match status" value="1"/>
</dbReference>
<dbReference type="RefSeq" id="WP_010054525.1">
    <property type="nucleotide sequence ID" value="NZ_CAJGUS010000053.1"/>
</dbReference>
<organism evidence="2 3">
    <name type="scientific">Carnobacterium maltaromaticum</name>
    <name type="common">Carnobacterium piscicola</name>
    <dbReference type="NCBI Taxonomy" id="2751"/>
    <lineage>
        <taxon>Bacteria</taxon>
        <taxon>Bacillati</taxon>
        <taxon>Bacillota</taxon>
        <taxon>Bacilli</taxon>
        <taxon>Lactobacillales</taxon>
        <taxon>Carnobacteriaceae</taxon>
        <taxon>Carnobacterium</taxon>
    </lineage>
</organism>
<dbReference type="Proteomes" id="UP001290462">
    <property type="component" value="Unassembled WGS sequence"/>
</dbReference>
<dbReference type="InterPro" id="IPR011257">
    <property type="entry name" value="DNA_glycosylase"/>
</dbReference>
<feature type="binding site" evidence="1">
    <location>
        <position position="174"/>
    </location>
    <ligand>
        <name>Zn(2+)</name>
        <dbReference type="ChEBI" id="CHEBI:29105"/>
    </ligand>
</feature>
<keyword evidence="2" id="KW-0378">Hydrolase</keyword>
<dbReference type="GeneID" id="83605598"/>
<dbReference type="EMBL" id="JAVBVO010000003">
    <property type="protein sequence ID" value="MDZ5758360.1"/>
    <property type="molecule type" value="Genomic_DNA"/>
</dbReference>
<sequence length="182" mass="21109">MRRCDWAKSELDKAYHDEEWGKPLHGDDAIFELLILETMQAGLSWSTVLVKRENFRQALDGFDYHLIATYDENKYTELLENKGLIRNKLKIKSIINNAKAFLNVQKEWGSFDDYLWSFVDGKPILNEFKEISQVPAKTELSEKLAKDLKKRGFSFVGPVTCYAFMQAAGLTNDHLMDCDFRN</sequence>
<gene>
    <name evidence="2" type="ORF">RAK27_06760</name>
</gene>
<dbReference type="GO" id="GO:0006284">
    <property type="term" value="P:base-excision repair"/>
    <property type="evidence" value="ECO:0007669"/>
    <property type="project" value="InterPro"/>
</dbReference>
<dbReference type="SUPFAM" id="SSF48150">
    <property type="entry name" value="DNA-glycosylase"/>
    <property type="match status" value="1"/>
</dbReference>
<dbReference type="InterPro" id="IPR052891">
    <property type="entry name" value="DNA-3mA_glycosylase"/>
</dbReference>
<comment type="caution">
    <text evidence="2">The sequence shown here is derived from an EMBL/GenBank/DDBJ whole genome shotgun (WGS) entry which is preliminary data.</text>
</comment>
<feature type="binding site" evidence="1">
    <location>
        <position position="16"/>
    </location>
    <ligand>
        <name>Zn(2+)</name>
        <dbReference type="ChEBI" id="CHEBI:29105"/>
    </ligand>
</feature>
<accession>A0AAW9JP05</accession>
<dbReference type="PANTHER" id="PTHR30037">
    <property type="entry name" value="DNA-3-METHYLADENINE GLYCOSYLASE 1"/>
    <property type="match status" value="1"/>
</dbReference>
<name>A0AAW9JP05_CARML</name>
<dbReference type="Gene3D" id="1.10.340.30">
    <property type="entry name" value="Hypothetical protein, domain 2"/>
    <property type="match status" value="1"/>
</dbReference>
<protein>
    <submittedName>
        <fullName evidence="2">DNA-3-methyladenine glycosylase I</fullName>
        <ecNumber evidence="2">3.2.2.20</ecNumber>
    </submittedName>
</protein>
<dbReference type="GO" id="GO:0008725">
    <property type="term" value="F:DNA-3-methyladenine glycosylase activity"/>
    <property type="evidence" value="ECO:0007669"/>
    <property type="project" value="UniProtKB-EC"/>
</dbReference>
<feature type="binding site" evidence="1">
    <location>
        <position position="178"/>
    </location>
    <ligand>
        <name>Zn(2+)</name>
        <dbReference type="ChEBI" id="CHEBI:29105"/>
    </ligand>
</feature>
<dbReference type="AlphaFoldDB" id="A0AAW9JP05"/>
<dbReference type="EC" id="3.2.2.20" evidence="2"/>
<dbReference type="Pfam" id="PF03352">
    <property type="entry name" value="Adenine_glyco"/>
    <property type="match status" value="1"/>
</dbReference>
<evidence type="ECO:0000313" key="3">
    <source>
        <dbReference type="Proteomes" id="UP001290462"/>
    </source>
</evidence>
<evidence type="ECO:0000313" key="2">
    <source>
        <dbReference type="EMBL" id="MDZ5758360.1"/>
    </source>
</evidence>
<dbReference type="InterPro" id="IPR005019">
    <property type="entry name" value="Adenine_glyco"/>
</dbReference>
<keyword evidence="2" id="KW-0326">Glycosidase</keyword>
<reference evidence="2" key="1">
    <citation type="submission" date="2023-08" db="EMBL/GenBank/DDBJ databases">
        <title>Genomic characterization of piscicolin 126 produced by Carnobacterium maltaromaticum CM22 strain isolated from salmon (Salmo salar).</title>
        <authorList>
            <person name="Gonzalez-Gragera E."/>
            <person name="Garcia-Lopez J.D."/>
            <person name="Teso-Perez C."/>
            <person name="Gimenez-Hernandez I."/>
            <person name="Peralta-Sanchez J.M."/>
            <person name="Valdivia E."/>
            <person name="Montalban-Lopez M."/>
            <person name="Martin-Platero A.M."/>
            <person name="Banos A."/>
            <person name="Martinez-Bueno M."/>
        </authorList>
    </citation>
    <scope>NUCLEOTIDE SEQUENCE</scope>
    <source>
        <strain evidence="2">CM22</strain>
    </source>
</reference>
<proteinExistence type="predicted"/>
<keyword evidence="1" id="KW-0862">Zinc</keyword>
<dbReference type="GO" id="GO:0046872">
    <property type="term" value="F:metal ion binding"/>
    <property type="evidence" value="ECO:0007669"/>
    <property type="project" value="UniProtKB-KW"/>
</dbReference>
<feature type="binding site" evidence="1">
    <location>
        <position position="4"/>
    </location>
    <ligand>
        <name>Zn(2+)</name>
        <dbReference type="ChEBI" id="CHEBI:29105"/>
    </ligand>
</feature>
<keyword evidence="1" id="KW-0479">Metal-binding</keyword>
<evidence type="ECO:0000256" key="1">
    <source>
        <dbReference type="PIRSR" id="PIRSR605019-1"/>
    </source>
</evidence>